<dbReference type="InterPro" id="IPR028971">
    <property type="entry name" value="NAD-GDH_cat"/>
</dbReference>
<proteinExistence type="predicted"/>
<dbReference type="InterPro" id="IPR049056">
    <property type="entry name" value="NAD_Glu_DH_HM3"/>
</dbReference>
<dbReference type="Pfam" id="PF21075">
    <property type="entry name" value="GDH_ACT1"/>
    <property type="match status" value="1"/>
</dbReference>
<dbReference type="InterPro" id="IPR048381">
    <property type="entry name" value="GDH_C"/>
</dbReference>
<dbReference type="PANTHER" id="PTHR43403">
    <property type="entry name" value="NAD-SPECIFIC GLUTAMATE DEHYDROGENASE"/>
    <property type="match status" value="1"/>
</dbReference>
<feature type="domain" description="NAD-glutamate dehydrogenase N-terminal ACT1" evidence="4">
    <location>
        <begin position="34"/>
        <end position="163"/>
    </location>
</feature>
<feature type="domain" description="NAD-specific glutamate dehydrogenase C-terminal" evidence="3">
    <location>
        <begin position="1264"/>
        <end position="1601"/>
    </location>
</feature>
<dbReference type="Pfam" id="PF21079">
    <property type="entry name" value="GDH_HM2"/>
    <property type="match status" value="1"/>
</dbReference>
<sequence>MVTELKEKEQIFSQLEKIINHRFDKKEEPIIRSFINEYYRDVAWEDLAERELDDLYGAAIAHWNLAQSRQGEESKVNVYNPDFETHGWQSPYSIIEIVTMDRPFLLNSLTMNLNQSGLTCHLVVHPIIEVVRDENGLLKPGQSKERTVSESMIRLEVDRQASKGGGLELLADQVQKVITYNTAVNEDWKASINSLQQSAEMLKEFSPKDNNEDIDESLAFLSWLKDDNFLFLGCREYELVKGNESDGFKIVEGSGKGILRDKLAAIPQADVIPITDKACDFMSEPCPLIVTKATTKSIIHRPAYMDYVGVKKFNKHGEVIGEYRFLGLYTSAAYLVRVREIPLIRKKISKVFAKSNFKENSHSGKSLMNVLEDLPRDELFHSNDEQLLSLALGVLKLKERQRTRVFARIDAYGRFVSMLVYVPRDRYNTMARKKMEQIICAKLQTDSVDFNVQFSESIFARIHFMVHTNTDWVGEFDVSEVESEIIEALRDWKDDLLSSLVHRHGETKGTELWNRYGDGFTSAYKDNYPARFAVADIEKAERLKVSADQQIQMSLYQPLESHGEGLQFKLINKGVPAPLSQTLPVLENMGVTVFDERPFEVTDLSSQSSYWVHDFGLVYNTELPDIESIKENFQLVFEKVWTGNIENDGFNQLVIKANLDWKQIMLLRAYYMYLRQAGITFSQAYVQQTLQSNPIIAGHLVRLFELRFDPSIKAKKTKIGQQEAEILAEIETVVSLDEDRILRRYLNLIQSTLRTNYYQCTVDSTGVPYLSFKLNPEALTELPSPRPKFEIFVYSPRVEGVHLRGGSVARGGLRWSDRKEDFRTEILGLMKAQMSKNAVIVPTGAKGGFIVKRSLDGLTRDEMMEEVVACYSIFIGALLDITDNLKGEKVIPPHDVVRYDDDDPYLVVAADKGTATFSDIANNIAIERDFWLGDAFASGGSVGYDHKKMGITAKGAWESVKRHFREIGVDTQTTPFSVIGIGDMAGDVFGNGMLLSEKIRLIGAFNHMHIFLDPDPDISASFEERKRLFKLPRSSWSDYDKALISKGGGVFSRADKSIALTPPIQKLLGVSDKVLTPNNLIRAMLKAPVDLLWNGGIGTYVKSSIETDADVGDRANDALRVNGRELACKVVGEGGNLGFTQLGRIEYAAKGRINTDAIDNAAGVDCSDHEVNIKILLNKLVEQGDMTIKQRNALLAKMTDEVSTLVLRNNYLQTQAITMVESQSSDMLEVHGRLINQLGQEGRLDRTVEFLPSQEEIEERKAKGEGLHRPELAVIFAYSKLLLKDLMKGASVIQDENFKQELLAYFPSNLRDKFVSAIEEHRLRDDIIVNQVVNSMVNRLGPSFAFRMKDEAGACIDEVIKNYKIACEIFNIEVIWSEIEALDNKVSPKVQIDMLMNVRKLVERTMYWLQRNRSQVVSVTDVTDEFAKNVSLIGEKMITHASDVEKEHVEQRAAYYQEGGVDEVLANKIACLELEFVALDIIAVNSIVDRGIEDVLSVYSVVSNELKLSWLHGCISYLPRKNYWQSLARSALRDELHAENRALLTAILKSFDKGDTTEKRLTEWCSTQRADIDRYLHLVSLIQAESEMEIEQLSVILKKLHLIVEKSKAMIS</sequence>
<evidence type="ECO:0000259" key="4">
    <source>
        <dbReference type="Pfam" id="PF21075"/>
    </source>
</evidence>
<dbReference type="Pfam" id="PF21077">
    <property type="entry name" value="GDH_ACT3"/>
    <property type="match status" value="1"/>
</dbReference>
<dbReference type="Pfam" id="PF21078">
    <property type="entry name" value="GDH_HM3"/>
    <property type="match status" value="1"/>
</dbReference>
<dbReference type="PANTHER" id="PTHR43403:SF1">
    <property type="entry name" value="NAD-SPECIFIC GLUTAMATE DEHYDROGENASE"/>
    <property type="match status" value="1"/>
</dbReference>
<dbReference type="InterPro" id="IPR049064">
    <property type="entry name" value="NAD_Glu_DH_ACT3"/>
</dbReference>
<name>A0AB33Z2R1_9GAMM</name>
<dbReference type="InterPro" id="IPR049062">
    <property type="entry name" value="NAD_Glu_DH_ACT2"/>
</dbReference>
<dbReference type="InterPro" id="IPR049058">
    <property type="entry name" value="NAD_Glu_DH_HM2"/>
</dbReference>
<dbReference type="Pfam" id="PF21073">
    <property type="entry name" value="GDH_HM1"/>
    <property type="match status" value="1"/>
</dbReference>
<dbReference type="InterPro" id="IPR007780">
    <property type="entry name" value="NAD_Glu_DH_bac"/>
</dbReference>
<evidence type="ECO:0000313" key="8">
    <source>
        <dbReference type="Proteomes" id="UP000015462"/>
    </source>
</evidence>
<dbReference type="InterPro" id="IPR036291">
    <property type="entry name" value="NAD(P)-bd_dom_sf"/>
</dbReference>
<dbReference type="RefSeq" id="WP_016389930.1">
    <property type="nucleotide sequence ID" value="NZ_KE646806.1"/>
</dbReference>
<accession>A0AB33Z2R1</accession>
<evidence type="ECO:0000259" key="5">
    <source>
        <dbReference type="Pfam" id="PF21076"/>
    </source>
</evidence>
<dbReference type="GO" id="GO:0006538">
    <property type="term" value="P:L-glutamate catabolic process"/>
    <property type="evidence" value="ECO:0007669"/>
    <property type="project" value="InterPro"/>
</dbReference>
<dbReference type="GO" id="GO:0004352">
    <property type="term" value="F:glutamate dehydrogenase (NAD+) activity"/>
    <property type="evidence" value="ECO:0007669"/>
    <property type="project" value="InterPro"/>
</dbReference>
<evidence type="ECO:0000259" key="3">
    <source>
        <dbReference type="Pfam" id="PF21074"/>
    </source>
</evidence>
<comment type="caution">
    <text evidence="7">The sequence shown here is derived from an EMBL/GenBank/DDBJ whole genome shotgun (WGS) entry which is preliminary data.</text>
</comment>
<dbReference type="InterPro" id="IPR046346">
    <property type="entry name" value="Aminoacid_DH-like_N_sf"/>
</dbReference>
<feature type="domain" description="NAD-glutamate dehydrogenase catalytic" evidence="2">
    <location>
        <begin position="726"/>
        <end position="1219"/>
    </location>
</feature>
<dbReference type="EMBL" id="ASHL01000002">
    <property type="protein sequence ID" value="EPD13489.1"/>
    <property type="molecule type" value="Genomic_DNA"/>
</dbReference>
<organism evidence="7 8">
    <name type="scientific">Cycloclasticus pugetii</name>
    <dbReference type="NCBI Taxonomy" id="34068"/>
    <lineage>
        <taxon>Bacteria</taxon>
        <taxon>Pseudomonadati</taxon>
        <taxon>Pseudomonadota</taxon>
        <taxon>Gammaproteobacteria</taxon>
        <taxon>Thiotrichales</taxon>
        <taxon>Piscirickettsiaceae</taxon>
        <taxon>Cycloclasticus</taxon>
    </lineage>
</organism>
<gene>
    <name evidence="7" type="ORF">L196_03111</name>
</gene>
<reference evidence="7 8" key="1">
    <citation type="journal article" date="2013" name="Genome Announc.">
        <title>Genome Sequence of the Pyrene- and Fluoranthene-Degrading Bacterium Cycloclasticus sp. Strain PY97M.</title>
        <authorList>
            <person name="Cui Z."/>
            <person name="Xu G."/>
            <person name="Li Q."/>
            <person name="Gao W."/>
            <person name="Zheng L."/>
        </authorList>
    </citation>
    <scope>NUCLEOTIDE SEQUENCE [LARGE SCALE GENOMIC DNA]</scope>
    <source>
        <strain evidence="7 8">PY97M</strain>
    </source>
</reference>
<protein>
    <submittedName>
        <fullName evidence="7">Glutamate dehydrogenase</fullName>
    </submittedName>
</protein>
<dbReference type="PIRSF" id="PIRSF036761">
    <property type="entry name" value="GDH_Mll4104"/>
    <property type="match status" value="1"/>
</dbReference>
<dbReference type="Pfam" id="PF21076">
    <property type="entry name" value="GDH_ACT2"/>
    <property type="match status" value="1"/>
</dbReference>
<dbReference type="SUPFAM" id="SSF51735">
    <property type="entry name" value="NAD(P)-binding Rossmann-fold domains"/>
    <property type="match status" value="1"/>
</dbReference>
<dbReference type="SUPFAM" id="SSF53223">
    <property type="entry name" value="Aminoacid dehydrogenase-like, N-terminal domain"/>
    <property type="match status" value="1"/>
</dbReference>
<feature type="domain" description="NAD-glutamate dehydrogenase ACT2" evidence="5">
    <location>
        <begin position="404"/>
        <end position="493"/>
    </location>
</feature>
<feature type="domain" description="NAD-glutamate dehydrogenase ACT3" evidence="6">
    <location>
        <begin position="551"/>
        <end position="622"/>
    </location>
</feature>
<dbReference type="GO" id="GO:0004069">
    <property type="term" value="F:L-aspartate:2-oxoglutarate aminotransferase activity"/>
    <property type="evidence" value="ECO:0007669"/>
    <property type="project" value="InterPro"/>
</dbReference>
<keyword evidence="8" id="KW-1185">Reference proteome</keyword>
<keyword evidence="1" id="KW-0560">Oxidoreductase</keyword>
<evidence type="ECO:0000259" key="6">
    <source>
        <dbReference type="Pfam" id="PF21077"/>
    </source>
</evidence>
<dbReference type="Pfam" id="PF05088">
    <property type="entry name" value="Bac_GDH_CD"/>
    <property type="match status" value="1"/>
</dbReference>
<dbReference type="InterPro" id="IPR024727">
    <property type="entry name" value="NAD_Glu_DH_N_ACT1"/>
</dbReference>
<evidence type="ECO:0000259" key="2">
    <source>
        <dbReference type="Pfam" id="PF05088"/>
    </source>
</evidence>
<dbReference type="Pfam" id="PF21074">
    <property type="entry name" value="GDH_C"/>
    <property type="match status" value="1"/>
</dbReference>
<evidence type="ECO:0000256" key="1">
    <source>
        <dbReference type="ARBA" id="ARBA00023002"/>
    </source>
</evidence>
<dbReference type="InterPro" id="IPR049059">
    <property type="entry name" value="NAD_Glu_DH_HM1"/>
</dbReference>
<evidence type="ECO:0000313" key="7">
    <source>
        <dbReference type="EMBL" id="EPD13489.1"/>
    </source>
</evidence>
<dbReference type="Proteomes" id="UP000015462">
    <property type="component" value="Unassembled WGS sequence"/>
</dbReference>